<dbReference type="SUPFAM" id="SSF55785">
    <property type="entry name" value="PYP-like sensor domain (PAS domain)"/>
    <property type="match status" value="1"/>
</dbReference>
<feature type="modified residue" description="4-aspartylphosphate" evidence="10">
    <location>
        <position position="497"/>
    </location>
</feature>
<dbReference type="SUPFAM" id="SSF46894">
    <property type="entry name" value="C-terminal effector domain of the bipartite response regulators"/>
    <property type="match status" value="1"/>
</dbReference>
<dbReference type="CDD" id="cd00082">
    <property type="entry name" value="HisKA"/>
    <property type="match status" value="1"/>
</dbReference>
<evidence type="ECO:0000256" key="2">
    <source>
        <dbReference type="ARBA" id="ARBA00012438"/>
    </source>
</evidence>
<evidence type="ECO:0000259" key="13">
    <source>
        <dbReference type="PROSITE" id="PS50043"/>
    </source>
</evidence>
<dbReference type="PROSITE" id="PS00622">
    <property type="entry name" value="HTH_LUXR_1"/>
    <property type="match status" value="1"/>
</dbReference>
<dbReference type="CDD" id="cd00130">
    <property type="entry name" value="PAS"/>
    <property type="match status" value="1"/>
</dbReference>
<reference evidence="17" key="1">
    <citation type="submission" date="2016-10" db="EMBL/GenBank/DDBJ databases">
        <authorList>
            <person name="Varghese N."/>
            <person name="Submissions S."/>
        </authorList>
    </citation>
    <scope>NUCLEOTIDE SEQUENCE [LARGE SCALE GENOMIC DNA]</scope>
    <source>
        <strain evidence="17">DSM 13234</strain>
    </source>
</reference>
<evidence type="ECO:0000256" key="10">
    <source>
        <dbReference type="PROSITE-ProRule" id="PRU00169"/>
    </source>
</evidence>
<dbReference type="InterPro" id="IPR000014">
    <property type="entry name" value="PAS"/>
</dbReference>
<dbReference type="GO" id="GO:0009927">
    <property type="term" value="F:histidine phosphotransfer kinase activity"/>
    <property type="evidence" value="ECO:0007669"/>
    <property type="project" value="TreeGrafter"/>
</dbReference>
<feature type="region of interest" description="Disordered" evidence="12">
    <location>
        <begin position="1"/>
        <end position="22"/>
    </location>
</feature>
<protein>
    <recommendedName>
        <fullName evidence="2">histidine kinase</fullName>
        <ecNumber evidence="2">2.7.13.3</ecNumber>
    </recommendedName>
</protein>
<evidence type="ECO:0000313" key="16">
    <source>
        <dbReference type="EMBL" id="SEH30815.1"/>
    </source>
</evidence>
<feature type="domain" description="Histidine kinase" evidence="14">
    <location>
        <begin position="208"/>
        <end position="421"/>
    </location>
</feature>
<evidence type="ECO:0000256" key="4">
    <source>
        <dbReference type="ARBA" id="ARBA00022679"/>
    </source>
</evidence>
<comment type="catalytic activity">
    <reaction evidence="1">
        <text>ATP + protein L-histidine = ADP + protein N-phospho-L-histidine.</text>
        <dbReference type="EC" id="2.7.13.3"/>
    </reaction>
</comment>
<accession>A0A1H6H9E9</accession>
<dbReference type="GO" id="GO:0000155">
    <property type="term" value="F:phosphorelay sensor kinase activity"/>
    <property type="evidence" value="ECO:0007669"/>
    <property type="project" value="InterPro"/>
</dbReference>
<dbReference type="InterPro" id="IPR005467">
    <property type="entry name" value="His_kinase_dom"/>
</dbReference>
<dbReference type="PROSITE" id="PS50110">
    <property type="entry name" value="RESPONSE_REGULATORY"/>
    <property type="match status" value="2"/>
</dbReference>
<dbReference type="Gene3D" id="3.30.565.10">
    <property type="entry name" value="Histidine kinase-like ATPase, C-terminal domain"/>
    <property type="match status" value="1"/>
</dbReference>
<dbReference type="PRINTS" id="PR00038">
    <property type="entry name" value="HTHLUXR"/>
</dbReference>
<feature type="domain" description="HTH luxR-type" evidence="13">
    <location>
        <begin position="710"/>
        <end position="775"/>
    </location>
</feature>
<gene>
    <name evidence="16" type="ORF">SAMN04244559_00981</name>
</gene>
<evidence type="ECO:0000256" key="1">
    <source>
        <dbReference type="ARBA" id="ARBA00000085"/>
    </source>
</evidence>
<dbReference type="SMART" id="SM00448">
    <property type="entry name" value="REC"/>
    <property type="match status" value="2"/>
</dbReference>
<dbReference type="InterPro" id="IPR016032">
    <property type="entry name" value="Sig_transdc_resp-reg_C-effctor"/>
</dbReference>
<feature type="domain" description="Response regulatory" evidence="15">
    <location>
        <begin position="446"/>
        <end position="564"/>
    </location>
</feature>
<dbReference type="PRINTS" id="PR00344">
    <property type="entry name" value="BCTRLSENSOR"/>
</dbReference>
<evidence type="ECO:0000256" key="6">
    <source>
        <dbReference type="ARBA" id="ARBA00023012"/>
    </source>
</evidence>
<dbReference type="SMART" id="SM00421">
    <property type="entry name" value="HTH_LUXR"/>
    <property type="match status" value="1"/>
</dbReference>
<keyword evidence="5" id="KW-0418">Kinase</keyword>
<dbReference type="InterPro" id="IPR000792">
    <property type="entry name" value="Tscrpt_reg_LuxR_C"/>
</dbReference>
<evidence type="ECO:0000259" key="15">
    <source>
        <dbReference type="PROSITE" id="PS50110"/>
    </source>
</evidence>
<dbReference type="InterPro" id="IPR001789">
    <property type="entry name" value="Sig_transdc_resp-reg_receiver"/>
</dbReference>
<evidence type="ECO:0000259" key="14">
    <source>
        <dbReference type="PROSITE" id="PS50109"/>
    </source>
</evidence>
<keyword evidence="4" id="KW-0808">Transferase</keyword>
<dbReference type="InterPro" id="IPR003661">
    <property type="entry name" value="HisK_dim/P_dom"/>
</dbReference>
<dbReference type="InterPro" id="IPR036388">
    <property type="entry name" value="WH-like_DNA-bd_sf"/>
</dbReference>
<feature type="coiled-coil region" evidence="11">
    <location>
        <begin position="44"/>
        <end position="75"/>
    </location>
</feature>
<dbReference type="Gene3D" id="3.30.450.20">
    <property type="entry name" value="PAS domain"/>
    <property type="match status" value="1"/>
</dbReference>
<dbReference type="InterPro" id="IPR004358">
    <property type="entry name" value="Sig_transdc_His_kin-like_C"/>
</dbReference>
<dbReference type="Proteomes" id="UP000182983">
    <property type="component" value="Unassembled WGS sequence"/>
</dbReference>
<evidence type="ECO:0000256" key="7">
    <source>
        <dbReference type="ARBA" id="ARBA00023015"/>
    </source>
</evidence>
<evidence type="ECO:0000256" key="12">
    <source>
        <dbReference type="SAM" id="MobiDB-lite"/>
    </source>
</evidence>
<dbReference type="Gene3D" id="3.40.50.2300">
    <property type="match status" value="2"/>
</dbReference>
<dbReference type="InterPro" id="IPR003594">
    <property type="entry name" value="HATPase_dom"/>
</dbReference>
<sequence length="778" mass="84930">MTFDHRDVSNSGGNTRPPAKTIYDASAPVPALTVEDAHRLVHELRVHQIELETQNQALQEARQVSEEALARYTELYDFAPVGYVTLGRDGVIKRANRAAIALLGTTQELSASQRLGAFIADGAQRDFCAFLDRILDGKDTERCEVLLKAADGQQTRVAILEGLADVTGQDCIVAMINITERKLAQDAMLRAKEEAEQATTAKSRFLAAASHDLRQPLQTLYLISSVMARRFDDPRLRELVTSQDQALEVMSGMLNTLLEINQIDAGLTKPKPIGFRISVLFDRLERDFAFHAGTGGNIWRVVTSKQFVHSDPMILERILRNLLSNAFKYTHHGKVLLGCRRLGDRLRIEVCDSGIGIAPDKIESIFDEFVQIETPIDRRNWGLGLGLAIVKREADLLGHPLWVRSVPRRGSVFSIDVPLGVVETAAVAVPTLPPLESLNATIRQRRILVVEDDPAISSMLSSLFTAEGATVTVASNAAMAAVRSTQSSRPFDLVISDYTLRDGATGLDVITRLRAAGVPNLPAILLSGDISTGTLSKIGTFADCVHLTKPVTMSELMRAAGTLLSQMPAPGTDPRALEPTIFVVDDDETLLQTMSILLTEDSRRVEIFPNAEAFLSVVAPSREGCLVVDALMPGMGGLDLLRQLRGQNRRLPAIVMTAHGDITMAVAAMKAGACDFVAKPFNPTGLLAAIDRAMEQGRDQAVEAVRRSEAIGRMSSLTPRESDVLEQLLAGHRNKTIAHYLGISQRTVENHRASVMRKTKSKALLDLLRTVIDANKSD</sequence>
<dbReference type="EMBL" id="FNWO01000003">
    <property type="protein sequence ID" value="SEH30815.1"/>
    <property type="molecule type" value="Genomic_DNA"/>
</dbReference>
<dbReference type="SMART" id="SM00387">
    <property type="entry name" value="HATPase_c"/>
    <property type="match status" value="1"/>
</dbReference>
<keyword evidence="9" id="KW-0804">Transcription</keyword>
<evidence type="ECO:0000256" key="9">
    <source>
        <dbReference type="ARBA" id="ARBA00023163"/>
    </source>
</evidence>
<dbReference type="CDD" id="cd06170">
    <property type="entry name" value="LuxR_C_like"/>
    <property type="match status" value="1"/>
</dbReference>
<evidence type="ECO:0000256" key="3">
    <source>
        <dbReference type="ARBA" id="ARBA00022553"/>
    </source>
</evidence>
<dbReference type="InterPro" id="IPR036890">
    <property type="entry name" value="HATPase_C_sf"/>
</dbReference>
<feature type="domain" description="Response regulatory" evidence="15">
    <location>
        <begin position="580"/>
        <end position="694"/>
    </location>
</feature>
<dbReference type="Pfam" id="PF02518">
    <property type="entry name" value="HATPase_c"/>
    <property type="match status" value="1"/>
</dbReference>
<dbReference type="PANTHER" id="PTHR43047">
    <property type="entry name" value="TWO-COMPONENT HISTIDINE PROTEIN KINASE"/>
    <property type="match status" value="1"/>
</dbReference>
<dbReference type="PROSITE" id="PS50043">
    <property type="entry name" value="HTH_LUXR_2"/>
    <property type="match status" value="1"/>
</dbReference>
<keyword evidence="6" id="KW-0902">Two-component regulatory system</keyword>
<dbReference type="SUPFAM" id="SSF52172">
    <property type="entry name" value="CheY-like"/>
    <property type="match status" value="2"/>
</dbReference>
<dbReference type="InterPro" id="IPR035965">
    <property type="entry name" value="PAS-like_dom_sf"/>
</dbReference>
<dbReference type="SUPFAM" id="SSF47384">
    <property type="entry name" value="Homodimeric domain of signal transducing histidine kinase"/>
    <property type="match status" value="1"/>
</dbReference>
<evidence type="ECO:0000313" key="17">
    <source>
        <dbReference type="Proteomes" id="UP000182983"/>
    </source>
</evidence>
<organism evidence="16 17">
    <name type="scientific">Magnetospirillum fulvum</name>
    <name type="common">Rhodospirillum fulvum</name>
    <dbReference type="NCBI Taxonomy" id="1082"/>
    <lineage>
        <taxon>Bacteria</taxon>
        <taxon>Pseudomonadati</taxon>
        <taxon>Pseudomonadota</taxon>
        <taxon>Alphaproteobacteria</taxon>
        <taxon>Rhodospirillales</taxon>
        <taxon>Rhodospirillaceae</taxon>
        <taxon>Magnetospirillum</taxon>
    </lineage>
</organism>
<dbReference type="EC" id="2.7.13.3" evidence="2"/>
<dbReference type="InterPro" id="IPR036097">
    <property type="entry name" value="HisK_dim/P_sf"/>
</dbReference>
<dbReference type="FunFam" id="3.40.50.2300:FF:000018">
    <property type="entry name" value="DNA-binding transcriptional regulator NtrC"/>
    <property type="match status" value="1"/>
</dbReference>
<dbReference type="PANTHER" id="PTHR43047:SF9">
    <property type="entry name" value="HISTIDINE KINASE"/>
    <property type="match status" value="1"/>
</dbReference>
<keyword evidence="17" id="KW-1185">Reference proteome</keyword>
<dbReference type="GO" id="GO:0006355">
    <property type="term" value="P:regulation of DNA-templated transcription"/>
    <property type="evidence" value="ECO:0007669"/>
    <property type="project" value="InterPro"/>
</dbReference>
<dbReference type="SUPFAM" id="SSF55874">
    <property type="entry name" value="ATPase domain of HSP90 chaperone/DNA topoisomerase II/histidine kinase"/>
    <property type="match status" value="1"/>
</dbReference>
<name>A0A1H6H9E9_MAGFU</name>
<keyword evidence="11" id="KW-0175">Coiled coil</keyword>
<keyword evidence="8" id="KW-0238">DNA-binding</keyword>
<keyword evidence="3 10" id="KW-0597">Phosphoprotein</keyword>
<dbReference type="OrthoDB" id="9787818at2"/>
<dbReference type="GO" id="GO:0005886">
    <property type="term" value="C:plasma membrane"/>
    <property type="evidence" value="ECO:0007669"/>
    <property type="project" value="TreeGrafter"/>
</dbReference>
<dbReference type="SMART" id="SM00388">
    <property type="entry name" value="HisKA"/>
    <property type="match status" value="1"/>
</dbReference>
<dbReference type="PROSITE" id="PS50109">
    <property type="entry name" value="HIS_KIN"/>
    <property type="match status" value="1"/>
</dbReference>
<proteinExistence type="predicted"/>
<dbReference type="Gene3D" id="1.10.10.10">
    <property type="entry name" value="Winged helix-like DNA-binding domain superfamily/Winged helix DNA-binding domain"/>
    <property type="match status" value="1"/>
</dbReference>
<dbReference type="GO" id="GO:0003677">
    <property type="term" value="F:DNA binding"/>
    <property type="evidence" value="ECO:0007669"/>
    <property type="project" value="UniProtKB-KW"/>
</dbReference>
<dbReference type="Gene3D" id="1.10.287.130">
    <property type="match status" value="1"/>
</dbReference>
<dbReference type="Pfam" id="PF00072">
    <property type="entry name" value="Response_reg"/>
    <property type="match status" value="2"/>
</dbReference>
<evidence type="ECO:0000256" key="5">
    <source>
        <dbReference type="ARBA" id="ARBA00022777"/>
    </source>
</evidence>
<feature type="modified residue" description="4-aspartylphosphate" evidence="10">
    <location>
        <position position="629"/>
    </location>
</feature>
<dbReference type="AlphaFoldDB" id="A0A1H6H9E9"/>
<dbReference type="Pfam" id="PF00512">
    <property type="entry name" value="HisKA"/>
    <property type="match status" value="1"/>
</dbReference>
<dbReference type="Pfam" id="PF00196">
    <property type="entry name" value="GerE"/>
    <property type="match status" value="1"/>
</dbReference>
<dbReference type="InterPro" id="IPR011006">
    <property type="entry name" value="CheY-like_superfamily"/>
</dbReference>
<evidence type="ECO:0000256" key="8">
    <source>
        <dbReference type="ARBA" id="ARBA00023125"/>
    </source>
</evidence>
<evidence type="ECO:0000256" key="11">
    <source>
        <dbReference type="SAM" id="Coils"/>
    </source>
</evidence>
<keyword evidence="7" id="KW-0805">Transcription regulation</keyword>
<dbReference type="NCBIfam" id="TIGR00229">
    <property type="entry name" value="sensory_box"/>
    <property type="match status" value="1"/>
</dbReference>